<evidence type="ECO:0000313" key="4">
    <source>
        <dbReference type="Proteomes" id="UP000324897"/>
    </source>
</evidence>
<evidence type="ECO:0000259" key="2">
    <source>
        <dbReference type="Pfam" id="PF07887"/>
    </source>
</evidence>
<feature type="region of interest" description="Disordered" evidence="1">
    <location>
        <begin position="17"/>
        <end position="49"/>
    </location>
</feature>
<proteinExistence type="predicted"/>
<evidence type="ECO:0000313" key="3">
    <source>
        <dbReference type="EMBL" id="TVU23696.1"/>
    </source>
</evidence>
<feature type="non-terminal residue" evidence="3">
    <location>
        <position position="1"/>
    </location>
</feature>
<dbReference type="InterPro" id="IPR046831">
    <property type="entry name" value="Calmodulin_bind_N"/>
</dbReference>
<feature type="domain" description="Calmodulin binding protein-like N-terminal" evidence="2">
    <location>
        <begin position="53"/>
        <end position="129"/>
    </location>
</feature>
<name>A0A5J9UJF6_9POAL</name>
<organism evidence="3 4">
    <name type="scientific">Eragrostis curvula</name>
    <name type="common">weeping love grass</name>
    <dbReference type="NCBI Taxonomy" id="38414"/>
    <lineage>
        <taxon>Eukaryota</taxon>
        <taxon>Viridiplantae</taxon>
        <taxon>Streptophyta</taxon>
        <taxon>Embryophyta</taxon>
        <taxon>Tracheophyta</taxon>
        <taxon>Spermatophyta</taxon>
        <taxon>Magnoliopsida</taxon>
        <taxon>Liliopsida</taxon>
        <taxon>Poales</taxon>
        <taxon>Poaceae</taxon>
        <taxon>PACMAD clade</taxon>
        <taxon>Chloridoideae</taxon>
        <taxon>Eragrostideae</taxon>
        <taxon>Eragrostidinae</taxon>
        <taxon>Eragrostis</taxon>
    </lineage>
</organism>
<keyword evidence="4" id="KW-1185">Reference proteome</keyword>
<comment type="caution">
    <text evidence="3">The sequence shown here is derived from an EMBL/GenBank/DDBJ whole genome shotgun (WGS) entry which is preliminary data.</text>
</comment>
<dbReference type="Proteomes" id="UP000324897">
    <property type="component" value="Chromosome 2"/>
</dbReference>
<reference evidence="3 4" key="1">
    <citation type="journal article" date="2019" name="Sci. Rep.">
        <title>A high-quality genome of Eragrostis curvula grass provides insights into Poaceae evolution and supports new strategies to enhance forage quality.</title>
        <authorList>
            <person name="Carballo J."/>
            <person name="Santos B.A.C.M."/>
            <person name="Zappacosta D."/>
            <person name="Garbus I."/>
            <person name="Selva J.P."/>
            <person name="Gallo C.A."/>
            <person name="Diaz A."/>
            <person name="Albertini E."/>
            <person name="Caccamo M."/>
            <person name="Echenique V."/>
        </authorList>
    </citation>
    <scope>NUCLEOTIDE SEQUENCE [LARGE SCALE GENOMIC DNA]</scope>
    <source>
        <strain evidence="4">cv. Victoria</strain>
        <tissue evidence="3">Leaf</tissue>
    </source>
</reference>
<evidence type="ECO:0000256" key="1">
    <source>
        <dbReference type="SAM" id="MobiDB-lite"/>
    </source>
</evidence>
<dbReference type="Pfam" id="PF07887">
    <property type="entry name" value="Calmodulin_bind"/>
    <property type="match status" value="1"/>
</dbReference>
<dbReference type="AlphaFoldDB" id="A0A5J9UJF6"/>
<dbReference type="Gramene" id="TVU23696">
    <property type="protein sequence ID" value="TVU23696"/>
    <property type="gene ID" value="EJB05_26075"/>
</dbReference>
<dbReference type="EMBL" id="RWGY01000013">
    <property type="protein sequence ID" value="TVU23696.1"/>
    <property type="molecule type" value="Genomic_DNA"/>
</dbReference>
<accession>A0A5J9UJF6</accession>
<sequence>MTTDAAFWSFMTTDPATARTGADEGAVCQGSRRDPQWGSGRGPDKLPAERPKWKLAFQVPPKLPIITGEYIWDTNGNPLEVILVDVDTGEPASTLPDDTLQIELVPLLSNFPRVYWDANDFQRGMAREGSIRASQLASTDP</sequence>
<protein>
    <recommendedName>
        <fullName evidence="2">Calmodulin binding protein-like N-terminal domain-containing protein</fullName>
    </recommendedName>
</protein>
<gene>
    <name evidence="3" type="ORF">EJB05_26075</name>
</gene>